<evidence type="ECO:0000313" key="9">
    <source>
        <dbReference type="Proteomes" id="UP000198885"/>
    </source>
</evidence>
<reference evidence="8 9" key="1">
    <citation type="submission" date="2016-10" db="EMBL/GenBank/DDBJ databases">
        <authorList>
            <person name="de Groot N.N."/>
        </authorList>
    </citation>
    <scope>NUCLEOTIDE SEQUENCE [LARGE SCALE GENOMIC DNA]</scope>
    <source>
        <strain evidence="8 9">DSM 23042</strain>
    </source>
</reference>
<gene>
    <name evidence="8" type="ORF">SAMN04490244_105347</name>
</gene>
<dbReference type="PANTHER" id="PTHR22911:SF6">
    <property type="entry name" value="SOLUTE CARRIER FAMILY 35 MEMBER G1"/>
    <property type="match status" value="1"/>
</dbReference>
<feature type="transmembrane region" description="Helical" evidence="6">
    <location>
        <begin position="219"/>
        <end position="238"/>
    </location>
</feature>
<feature type="transmembrane region" description="Helical" evidence="6">
    <location>
        <begin position="36"/>
        <end position="58"/>
    </location>
</feature>
<dbReference type="InterPro" id="IPR000620">
    <property type="entry name" value="EamA_dom"/>
</dbReference>
<evidence type="ECO:0000256" key="1">
    <source>
        <dbReference type="ARBA" id="ARBA00004141"/>
    </source>
</evidence>
<dbReference type="STRING" id="641238.SAMN04490244_105347"/>
<evidence type="ECO:0000256" key="4">
    <source>
        <dbReference type="ARBA" id="ARBA00022989"/>
    </source>
</evidence>
<keyword evidence="4 6" id="KW-1133">Transmembrane helix</keyword>
<feature type="domain" description="EamA" evidence="7">
    <location>
        <begin position="7"/>
        <end position="138"/>
    </location>
</feature>
<sequence length="309" mass="32448">MRPGLAIALKLVSVTLFVGMQAIVKAASEVVPAGQAVFFRSFFAIPVILVWLAATGHLRTGLKTAYPVGHAWRGTVGSMAMGLMFAGLAYLPLAEVQAINYAAPLLVVVFAALFLGERLRWFRITAVAMGLTGVLIVLSGRLTMLDEGEAGARAALGAMLVLGSATCAALAQIQIRRMVSSGETISSVVFWFSVTASVLSLVSAPFFPWTYPGVGMTTLLVVAGLIGGVGQICLTSAYRYGDASLVAPIDYASIILAVAIGYVVFAELPTPRMYAGVALVVAAGGLIIWRERKLGIERGRARRGMTPPG</sequence>
<comment type="subcellular location">
    <subcellularLocation>
        <location evidence="1">Membrane</location>
        <topology evidence="1">Multi-pass membrane protein</topology>
    </subcellularLocation>
</comment>
<feature type="transmembrane region" description="Helical" evidence="6">
    <location>
        <begin position="185"/>
        <end position="207"/>
    </location>
</feature>
<keyword evidence="9" id="KW-1185">Reference proteome</keyword>
<evidence type="ECO:0000256" key="3">
    <source>
        <dbReference type="ARBA" id="ARBA00022692"/>
    </source>
</evidence>
<keyword evidence="5 6" id="KW-0472">Membrane</keyword>
<organism evidence="8 9">
    <name type="scientific">Tranquillimonas rosea</name>
    <dbReference type="NCBI Taxonomy" id="641238"/>
    <lineage>
        <taxon>Bacteria</taxon>
        <taxon>Pseudomonadati</taxon>
        <taxon>Pseudomonadota</taxon>
        <taxon>Alphaproteobacteria</taxon>
        <taxon>Rhodobacterales</taxon>
        <taxon>Roseobacteraceae</taxon>
        <taxon>Tranquillimonas</taxon>
    </lineage>
</organism>
<dbReference type="SUPFAM" id="SSF103481">
    <property type="entry name" value="Multidrug resistance efflux transporter EmrE"/>
    <property type="match status" value="2"/>
</dbReference>
<proteinExistence type="inferred from homology"/>
<accession>A0A1H9UL19</accession>
<dbReference type="Pfam" id="PF00892">
    <property type="entry name" value="EamA"/>
    <property type="match status" value="2"/>
</dbReference>
<evidence type="ECO:0000313" key="8">
    <source>
        <dbReference type="EMBL" id="SES09874.1"/>
    </source>
</evidence>
<feature type="transmembrane region" description="Helical" evidence="6">
    <location>
        <begin position="245"/>
        <end position="265"/>
    </location>
</feature>
<feature type="transmembrane region" description="Helical" evidence="6">
    <location>
        <begin position="154"/>
        <end position="173"/>
    </location>
</feature>
<evidence type="ECO:0000256" key="2">
    <source>
        <dbReference type="ARBA" id="ARBA00009853"/>
    </source>
</evidence>
<feature type="transmembrane region" description="Helical" evidence="6">
    <location>
        <begin position="70"/>
        <end position="92"/>
    </location>
</feature>
<dbReference type="RefSeq" id="WP_092693426.1">
    <property type="nucleotide sequence ID" value="NZ_FOGU01000005.1"/>
</dbReference>
<dbReference type="InterPro" id="IPR037185">
    <property type="entry name" value="EmrE-like"/>
</dbReference>
<protein>
    <submittedName>
        <fullName evidence="8">Permease of the drug/metabolite transporter (DMT) superfamily</fullName>
    </submittedName>
</protein>
<dbReference type="Proteomes" id="UP000198885">
    <property type="component" value="Unassembled WGS sequence"/>
</dbReference>
<dbReference type="PANTHER" id="PTHR22911">
    <property type="entry name" value="ACYL-MALONYL CONDENSING ENZYME-RELATED"/>
    <property type="match status" value="1"/>
</dbReference>
<keyword evidence="3 6" id="KW-0812">Transmembrane</keyword>
<comment type="similarity">
    <text evidence="2">Belongs to the drug/metabolite transporter (DMT) superfamily. 10 TMS drug/metabolite exporter (DME) (TC 2.A.7.3) family.</text>
</comment>
<feature type="transmembrane region" description="Helical" evidence="6">
    <location>
        <begin position="271"/>
        <end position="289"/>
    </location>
</feature>
<evidence type="ECO:0000259" key="7">
    <source>
        <dbReference type="Pfam" id="PF00892"/>
    </source>
</evidence>
<feature type="transmembrane region" description="Helical" evidence="6">
    <location>
        <begin position="98"/>
        <end position="115"/>
    </location>
</feature>
<dbReference type="GO" id="GO:0016020">
    <property type="term" value="C:membrane"/>
    <property type="evidence" value="ECO:0007669"/>
    <property type="project" value="UniProtKB-SubCell"/>
</dbReference>
<feature type="domain" description="EamA" evidence="7">
    <location>
        <begin position="156"/>
        <end position="287"/>
    </location>
</feature>
<dbReference type="OrthoDB" id="8478503at2"/>
<feature type="transmembrane region" description="Helical" evidence="6">
    <location>
        <begin position="122"/>
        <end position="142"/>
    </location>
</feature>
<evidence type="ECO:0000256" key="5">
    <source>
        <dbReference type="ARBA" id="ARBA00023136"/>
    </source>
</evidence>
<dbReference type="EMBL" id="FOGU01000005">
    <property type="protein sequence ID" value="SES09874.1"/>
    <property type="molecule type" value="Genomic_DNA"/>
</dbReference>
<dbReference type="AlphaFoldDB" id="A0A1H9UL19"/>
<evidence type="ECO:0000256" key="6">
    <source>
        <dbReference type="SAM" id="Phobius"/>
    </source>
</evidence>
<name>A0A1H9UL19_9RHOB</name>